<organism evidence="1">
    <name type="scientific">Klebsiella phage RothD</name>
    <dbReference type="NCBI Taxonomy" id="3229749"/>
    <lineage>
        <taxon>Viruses</taxon>
    </lineage>
</organism>
<accession>A0AB39BZG7</accession>
<dbReference type="EMBL" id="PP934564">
    <property type="protein sequence ID" value="XDI99316.1"/>
    <property type="molecule type" value="Genomic_DNA"/>
</dbReference>
<sequence>MAIRPRSTRSYSHFLPPETQKPRRFRQGLFILHAAT</sequence>
<proteinExistence type="predicted"/>
<protein>
    <submittedName>
        <fullName evidence="1">Uncharacterized protein</fullName>
    </submittedName>
</protein>
<reference evidence="1" key="1">
    <citation type="submission" date="2024-06" db="EMBL/GenBank/DDBJ databases">
        <title>KlebPhaCol: A community-driven resource for collaborative research in Klebsiella.</title>
        <authorList>
            <person name="Rothschild-Rodriguez D."/>
            <person name="Lambon K.S."/>
            <person name="Nobrega F.L."/>
        </authorList>
    </citation>
    <scope>NUCLEOTIDE SEQUENCE</scope>
</reference>
<evidence type="ECO:0000313" key="1">
    <source>
        <dbReference type="EMBL" id="XDI99316.1"/>
    </source>
</evidence>
<name>A0AB39BZG7_9VIRU</name>